<protein>
    <submittedName>
        <fullName evidence="3">VWA domain-containing protein</fullName>
    </submittedName>
</protein>
<dbReference type="InterPro" id="IPR036465">
    <property type="entry name" value="vWFA_dom_sf"/>
</dbReference>
<comment type="caution">
    <text evidence="3">The sequence shown here is derived from an EMBL/GenBank/DDBJ whole genome shotgun (WGS) entry which is preliminary data.</text>
</comment>
<dbReference type="InterPro" id="IPR051266">
    <property type="entry name" value="CLCR"/>
</dbReference>
<dbReference type="PANTHER" id="PTHR10579:SF43">
    <property type="entry name" value="ZINC FINGER (C3HC4-TYPE RING FINGER) FAMILY PROTEIN"/>
    <property type="match status" value="1"/>
</dbReference>
<proteinExistence type="predicted"/>
<feature type="transmembrane region" description="Helical" evidence="1">
    <location>
        <begin position="37"/>
        <end position="55"/>
    </location>
</feature>
<keyword evidence="1" id="KW-0472">Membrane</keyword>
<evidence type="ECO:0000313" key="3">
    <source>
        <dbReference type="EMBL" id="MFD2672599.1"/>
    </source>
</evidence>
<organism evidence="3 4">
    <name type="scientific">Marinicrinis sediminis</name>
    <dbReference type="NCBI Taxonomy" id="1652465"/>
    <lineage>
        <taxon>Bacteria</taxon>
        <taxon>Bacillati</taxon>
        <taxon>Bacillota</taxon>
        <taxon>Bacilli</taxon>
        <taxon>Bacillales</taxon>
        <taxon>Paenibacillaceae</taxon>
    </lineage>
</organism>
<keyword evidence="4" id="KW-1185">Reference proteome</keyword>
<feature type="transmembrane region" description="Helical" evidence="1">
    <location>
        <begin position="6"/>
        <end position="25"/>
    </location>
</feature>
<sequence length="1312" mass="147559">MSHVWMMYLLFIVSLASACTIWYSLYRYRSASGWLRWMGWIVCTLIIAGIAAGQISSTYSTTHDLDVPEEVYLYQAAYWLEHDDSLFAIMALKEHWEKHPSIDSKALLALAYIQDEQLVRGYRLLQETSEDSDHLRYVKPAMVTAWLEQVQRKMNVADTSDRIDTSDTSDTSDMAQEIGSAEDKMDKTKWQESFTTQLQEMRERTSESLSEWNVAELDMVAVLAMNRIQYLDGMHVTSWMDDYREAISKSEEKQIQQPFVIRTLSKASLYNGDYERAEQLLVDLVQSYPQDSESIAALSELYMSGKIEPGPSARMLPQYQVAVQRAESKAKERLKAAVQKEGEEQGSLDEVLASSTDDNEQGWIGETLSNELAYALLEPLEEGGEPSFIIDARMARYFFNDGDSESSAAYIHRLKQKADQMTVSEQRVLHQLEQLPELTGGQVLDTTERTRQIELRKEAFHLLHAPQRESRMSVEDESFAYHLQEQLRYADIEHVAITNIEASDDGEIVVYLRTENIQKLKEADLALLDQGLSVDEFKLEKLDETVHRQRSVGLVMDVSGSMEGDRLTFARQAAASFVQNLQPFEQAELVAFSDFPDLIQDLTDDRQALTAASLGLTISGGTDITQALTYEIDRMAGRSGQRIVLIFTDGEDEHFALQDTRAGIIQLAVESGTPVYAVGFGAGYDTLSEIAASTGGKFIAAPNLNAILDGFGEVAATLEQTYRLTYQLDMKIPGEHKVELFYKDQWASAKTYCLISCSEEELAEPVELDSRQMFIQSVSPKAVHVHESKGVKVTLEGKGMDRVNRVMLGKLSIQDFQRVDEHRLTFSLPAHLKEGNYPITLYGERGEHDQAMIHILEPGMMQSVKFGWATVYGRTFKTQGEDIEIVGNPSVDHFLYPSGRSDQMRLKKRTELNFEGLELAVDETQLPFVGQQIVRGQAKLATLVHPQYAMKVKEYGESFSLSYQGSDKLTYQRFGLEFMLAEMTYTAQHSERPGKLQSKAALSGWSAFHDLQRHTGVMRFIEIPAVPNFSVQAGFEQDNVTLNGAVEWPQIGSADLLLVHNPSLKVDYQFKKNKLRLSGGLKGITFLRNNLSRGPVSGGEVTVGFEEGGLKALGVTLTGNYPLGASGLTVNRAGLLVDWSSSSEARLDVGFGTIVDTFMPFLYKLNEIKILHQHPFRISSDLSLIELQGQLGIKNFAEESWEATGKAETKFLGFTMSEQHFRMNQHLFETGIKKELFGSYAMDGKLAFIYEDPLQDHRFSIFHSGSLRGPQVNVKAKWLIVPSELSRSGYSFIGKALVFKFNLENGELEAYE</sequence>
<evidence type="ECO:0000256" key="1">
    <source>
        <dbReference type="SAM" id="Phobius"/>
    </source>
</evidence>
<keyword evidence="1" id="KW-1133">Transmembrane helix</keyword>
<dbReference type="Pfam" id="PF13519">
    <property type="entry name" value="VWA_2"/>
    <property type="match status" value="1"/>
</dbReference>
<dbReference type="Proteomes" id="UP001597497">
    <property type="component" value="Unassembled WGS sequence"/>
</dbReference>
<dbReference type="PROSITE" id="PS50234">
    <property type="entry name" value="VWFA"/>
    <property type="match status" value="1"/>
</dbReference>
<dbReference type="CDD" id="cd00198">
    <property type="entry name" value="vWFA"/>
    <property type="match status" value="1"/>
</dbReference>
<dbReference type="Gene3D" id="3.40.50.410">
    <property type="entry name" value="von Willebrand factor, type A domain"/>
    <property type="match status" value="1"/>
</dbReference>
<evidence type="ECO:0000259" key="2">
    <source>
        <dbReference type="PROSITE" id="PS50234"/>
    </source>
</evidence>
<dbReference type="RefSeq" id="WP_379930162.1">
    <property type="nucleotide sequence ID" value="NZ_JBHUMM010000042.1"/>
</dbReference>
<dbReference type="PANTHER" id="PTHR10579">
    <property type="entry name" value="CALCIUM-ACTIVATED CHLORIDE CHANNEL REGULATOR"/>
    <property type="match status" value="1"/>
</dbReference>
<name>A0ABW5RDW6_9BACL</name>
<evidence type="ECO:0000313" key="4">
    <source>
        <dbReference type="Proteomes" id="UP001597497"/>
    </source>
</evidence>
<feature type="domain" description="VWFA" evidence="2">
    <location>
        <begin position="551"/>
        <end position="718"/>
    </location>
</feature>
<dbReference type="SUPFAM" id="SSF53300">
    <property type="entry name" value="vWA-like"/>
    <property type="match status" value="1"/>
</dbReference>
<dbReference type="SMART" id="SM00327">
    <property type="entry name" value="VWA"/>
    <property type="match status" value="1"/>
</dbReference>
<gene>
    <name evidence="3" type="ORF">ACFSUC_13605</name>
</gene>
<accession>A0ABW5RDW6</accession>
<reference evidence="4" key="1">
    <citation type="journal article" date="2019" name="Int. J. Syst. Evol. Microbiol.">
        <title>The Global Catalogue of Microorganisms (GCM) 10K type strain sequencing project: providing services to taxonomists for standard genome sequencing and annotation.</title>
        <authorList>
            <consortium name="The Broad Institute Genomics Platform"/>
            <consortium name="The Broad Institute Genome Sequencing Center for Infectious Disease"/>
            <person name="Wu L."/>
            <person name="Ma J."/>
        </authorList>
    </citation>
    <scope>NUCLEOTIDE SEQUENCE [LARGE SCALE GENOMIC DNA]</scope>
    <source>
        <strain evidence="4">KCTC 33676</strain>
    </source>
</reference>
<dbReference type="InterPro" id="IPR002035">
    <property type="entry name" value="VWF_A"/>
</dbReference>
<keyword evidence="1" id="KW-0812">Transmembrane</keyword>
<dbReference type="EMBL" id="JBHUMM010000042">
    <property type="protein sequence ID" value="MFD2672599.1"/>
    <property type="molecule type" value="Genomic_DNA"/>
</dbReference>